<evidence type="ECO:0000256" key="4">
    <source>
        <dbReference type="ARBA" id="ARBA00022723"/>
    </source>
</evidence>
<dbReference type="GO" id="GO:0020037">
    <property type="term" value="F:heme binding"/>
    <property type="evidence" value="ECO:0007669"/>
    <property type="project" value="InterPro"/>
</dbReference>
<accession>A0A8H7TMT0</accession>
<keyword evidence="10" id="KW-1185">Reference proteome</keyword>
<feature type="compositionally biased region" description="Polar residues" evidence="7">
    <location>
        <begin position="379"/>
        <end position="404"/>
    </location>
</feature>
<evidence type="ECO:0000256" key="6">
    <source>
        <dbReference type="PIRSR" id="PIRSR602403-1"/>
    </source>
</evidence>
<comment type="similarity">
    <text evidence="2">Belongs to the cytochrome P450 family.</text>
</comment>
<feature type="binding site" description="axial binding residue" evidence="6">
    <location>
        <position position="445"/>
    </location>
    <ligand>
        <name>heme</name>
        <dbReference type="ChEBI" id="CHEBI:30413"/>
    </ligand>
    <ligandPart>
        <name>Fe</name>
        <dbReference type="ChEBI" id="CHEBI:18248"/>
    </ligandPart>
</feature>
<dbReference type="Gene3D" id="1.10.630.10">
    <property type="entry name" value="Cytochrome P450"/>
    <property type="match status" value="2"/>
</dbReference>
<dbReference type="PANTHER" id="PTHR24304">
    <property type="entry name" value="CYTOCHROME P450 FAMILY 7"/>
    <property type="match status" value="1"/>
</dbReference>
<evidence type="ECO:0000256" key="7">
    <source>
        <dbReference type="SAM" id="MobiDB-lite"/>
    </source>
</evidence>
<proteinExistence type="inferred from homology"/>
<protein>
    <recommendedName>
        <fullName evidence="11">Cytochrome P450</fullName>
    </recommendedName>
</protein>
<dbReference type="Proteomes" id="UP000664132">
    <property type="component" value="Unassembled WGS sequence"/>
</dbReference>
<dbReference type="PRINTS" id="PR00465">
    <property type="entry name" value="EP450IV"/>
</dbReference>
<dbReference type="SUPFAM" id="SSF48264">
    <property type="entry name" value="Cytochrome P450"/>
    <property type="match status" value="2"/>
</dbReference>
<name>A0A8H7TMT0_9HELO</name>
<evidence type="ECO:0000313" key="10">
    <source>
        <dbReference type="Proteomes" id="UP000664132"/>
    </source>
</evidence>
<feature type="transmembrane region" description="Helical" evidence="8">
    <location>
        <begin position="20"/>
        <end position="45"/>
    </location>
</feature>
<dbReference type="EMBL" id="JAFJYH010000061">
    <property type="protein sequence ID" value="KAG4421688.1"/>
    <property type="molecule type" value="Genomic_DNA"/>
</dbReference>
<evidence type="ECO:0000256" key="8">
    <source>
        <dbReference type="SAM" id="Phobius"/>
    </source>
</evidence>
<comment type="cofactor">
    <cofactor evidence="1 6">
        <name>heme</name>
        <dbReference type="ChEBI" id="CHEBI:30413"/>
    </cofactor>
</comment>
<evidence type="ECO:0000256" key="5">
    <source>
        <dbReference type="ARBA" id="ARBA00023004"/>
    </source>
</evidence>
<evidence type="ECO:0000313" key="9">
    <source>
        <dbReference type="EMBL" id="KAG4421688.1"/>
    </source>
</evidence>
<feature type="transmembrane region" description="Helical" evidence="8">
    <location>
        <begin position="57"/>
        <end position="78"/>
    </location>
</feature>
<dbReference type="GO" id="GO:0005506">
    <property type="term" value="F:iron ion binding"/>
    <property type="evidence" value="ECO:0007669"/>
    <property type="project" value="InterPro"/>
</dbReference>
<dbReference type="InterPro" id="IPR001128">
    <property type="entry name" value="Cyt_P450"/>
</dbReference>
<dbReference type="InterPro" id="IPR036396">
    <property type="entry name" value="Cyt_P450_sf"/>
</dbReference>
<dbReference type="AlphaFoldDB" id="A0A8H7TMT0"/>
<dbReference type="InterPro" id="IPR050529">
    <property type="entry name" value="CYP450_sterol_14alpha_dmase"/>
</dbReference>
<feature type="region of interest" description="Disordered" evidence="7">
    <location>
        <begin position="379"/>
        <end position="408"/>
    </location>
</feature>
<dbReference type="GO" id="GO:0008395">
    <property type="term" value="F:steroid hydroxylase activity"/>
    <property type="evidence" value="ECO:0007669"/>
    <property type="project" value="TreeGrafter"/>
</dbReference>
<dbReference type="InterPro" id="IPR002403">
    <property type="entry name" value="Cyt_P450_E_grp-IV"/>
</dbReference>
<dbReference type="OrthoDB" id="1470350at2759"/>
<keyword evidence="8" id="KW-0472">Membrane</keyword>
<dbReference type="PANTHER" id="PTHR24304:SF2">
    <property type="entry name" value="24-HYDROXYCHOLESTEROL 7-ALPHA-HYDROXYLASE"/>
    <property type="match status" value="1"/>
</dbReference>
<keyword evidence="4 6" id="KW-0479">Metal-binding</keyword>
<evidence type="ECO:0000256" key="2">
    <source>
        <dbReference type="ARBA" id="ARBA00010617"/>
    </source>
</evidence>
<reference evidence="9" key="1">
    <citation type="submission" date="2021-02" db="EMBL/GenBank/DDBJ databases">
        <title>Genome sequence Cadophora malorum strain M34.</title>
        <authorList>
            <person name="Stefanovic E."/>
            <person name="Vu D."/>
            <person name="Scully C."/>
            <person name="Dijksterhuis J."/>
            <person name="Roader J."/>
            <person name="Houbraken J."/>
        </authorList>
    </citation>
    <scope>NUCLEOTIDE SEQUENCE</scope>
    <source>
        <strain evidence="9">M34</strain>
    </source>
</reference>
<keyword evidence="8" id="KW-0812">Transmembrane</keyword>
<keyword evidence="8" id="KW-1133">Transmembrane helix</keyword>
<dbReference type="Pfam" id="PF00067">
    <property type="entry name" value="p450"/>
    <property type="match status" value="1"/>
</dbReference>
<evidence type="ECO:0000256" key="1">
    <source>
        <dbReference type="ARBA" id="ARBA00001971"/>
    </source>
</evidence>
<keyword evidence="5 6" id="KW-0408">Iron</keyword>
<evidence type="ECO:0008006" key="11">
    <source>
        <dbReference type="Google" id="ProtNLM"/>
    </source>
</evidence>
<gene>
    <name evidence="9" type="ORF">IFR04_005188</name>
</gene>
<dbReference type="GO" id="GO:0016705">
    <property type="term" value="F:oxidoreductase activity, acting on paired donors, with incorporation or reduction of molecular oxygen"/>
    <property type="evidence" value="ECO:0007669"/>
    <property type="project" value="InterPro"/>
</dbReference>
<organism evidence="9 10">
    <name type="scientific">Cadophora malorum</name>
    <dbReference type="NCBI Taxonomy" id="108018"/>
    <lineage>
        <taxon>Eukaryota</taxon>
        <taxon>Fungi</taxon>
        <taxon>Dikarya</taxon>
        <taxon>Ascomycota</taxon>
        <taxon>Pezizomycotina</taxon>
        <taxon>Leotiomycetes</taxon>
        <taxon>Helotiales</taxon>
        <taxon>Ploettnerulaceae</taxon>
        <taxon>Cadophora</taxon>
    </lineage>
</organism>
<keyword evidence="3 6" id="KW-0349">Heme</keyword>
<comment type="caution">
    <text evidence="9">The sequence shown here is derived from an EMBL/GenBank/DDBJ whole genome shotgun (WGS) entry which is preliminary data.</text>
</comment>
<sequence>MGIRGIIESYEMMEWYSKLVVFASILSLPFVLTYAITSAPFISAINNTTSLVEAPPFPYLLSFLGNLFALATDAYGILSSISRAYNGIPVKLKLGPQNVYTIIGVENIRHIFNKSRELSTKALTITVFTHAFGIPLSDVKIYEDDDSGLYLKPAPGSDVAPNMRLLHKAHHQFGKELTVTSLAELSWQFVWNFASQIKIAFEEGSSIVYSKAYAIRDKCQEQIAIWHAFADKHIDCHDESLGEMLWEPYYGHRLMRERAKMYKATNAFSDKGRAASDLGMIWGANANVVTSASWSLIYILSDENLTARLREEITPAFPDGIVNSVDMTKLNSCPLLQSVISEVLRLNIAVIINRTSMHLVRQARQDNAHMSIFLTPKNIPSTSSGPNASSNIPTTPLSGPTKKTSGPEKLTTAQADITHNDKKAKFTLDSLKGIYFPFGGGTNMCPGQHYAKNEMVLVAMLLWAFEIEFLDLERAKATGQSMKAFPAGVLGPDRENPVRMRVRKL</sequence>
<evidence type="ECO:0000256" key="3">
    <source>
        <dbReference type="ARBA" id="ARBA00022617"/>
    </source>
</evidence>